<accession>A0ABU1JXA5</accession>
<sequence length="319" mass="33100">MTSLFDRIMAAHEAIRPQVLVTPLDRSRVLSDALGCEVLLKADHLQPTGSFKLRGATNKIHTLPDAERRKGVITASTGNHGQALARAGALAGVAVTVYVGASSARSKMDAIRSLGAELVVIDGPPIAAELAARRDAGARGLTYVSPYNDADIVAGQGTLGVELMQQAPDLDAVFVSVGGGGLVGGLGTAIKQIRPQTRIVGVWPENSAAMLGALEAGEIIDVEERDTLSDGTAGAVEPGSITFPICQAVIDDRVTVTEAEIAQAMRRIAGAERWMVEGAAGVALAGLVRQAEAWRGRKVAVVLCGRNIALDTFIKAVAA</sequence>
<dbReference type="InterPro" id="IPR000634">
    <property type="entry name" value="Ser/Thr_deHydtase_PyrdxlP-BS"/>
</dbReference>
<dbReference type="RefSeq" id="WP_309800046.1">
    <property type="nucleotide sequence ID" value="NZ_JAVDPW010000011.1"/>
</dbReference>
<evidence type="ECO:0000259" key="4">
    <source>
        <dbReference type="Pfam" id="PF00291"/>
    </source>
</evidence>
<name>A0ABU1JXA5_9PROT</name>
<evidence type="ECO:0000313" key="5">
    <source>
        <dbReference type="EMBL" id="MDR6293245.1"/>
    </source>
</evidence>
<dbReference type="CDD" id="cd01562">
    <property type="entry name" value="Thr-dehyd"/>
    <property type="match status" value="1"/>
</dbReference>
<protein>
    <submittedName>
        <fullName evidence="5">Threonine dehydratase</fullName>
        <ecNumber evidence="5">4.3.1.19</ecNumber>
    </submittedName>
</protein>
<dbReference type="InterPro" id="IPR001926">
    <property type="entry name" value="TrpB-like_PALP"/>
</dbReference>
<evidence type="ECO:0000313" key="6">
    <source>
        <dbReference type="Proteomes" id="UP001262410"/>
    </source>
</evidence>
<dbReference type="GO" id="GO:0004794">
    <property type="term" value="F:threonine deaminase activity"/>
    <property type="evidence" value="ECO:0007669"/>
    <property type="project" value="UniProtKB-EC"/>
</dbReference>
<evidence type="ECO:0000256" key="1">
    <source>
        <dbReference type="ARBA" id="ARBA00001933"/>
    </source>
</evidence>
<dbReference type="Proteomes" id="UP001262410">
    <property type="component" value="Unassembled WGS sequence"/>
</dbReference>
<reference evidence="5 6" key="1">
    <citation type="submission" date="2023-07" db="EMBL/GenBank/DDBJ databases">
        <title>Sorghum-associated microbial communities from plants grown in Nebraska, USA.</title>
        <authorList>
            <person name="Schachtman D."/>
        </authorList>
    </citation>
    <scope>NUCLEOTIDE SEQUENCE [LARGE SCALE GENOMIC DNA]</scope>
    <source>
        <strain evidence="5 6">584</strain>
    </source>
</reference>
<dbReference type="InterPro" id="IPR036052">
    <property type="entry name" value="TrpB-like_PALP_sf"/>
</dbReference>
<evidence type="ECO:0000256" key="2">
    <source>
        <dbReference type="ARBA" id="ARBA00022898"/>
    </source>
</evidence>
<comment type="cofactor">
    <cofactor evidence="1">
        <name>pyridoxal 5'-phosphate</name>
        <dbReference type="ChEBI" id="CHEBI:597326"/>
    </cofactor>
</comment>
<evidence type="ECO:0000256" key="3">
    <source>
        <dbReference type="ARBA" id="ARBA00023239"/>
    </source>
</evidence>
<dbReference type="EC" id="4.3.1.19" evidence="5"/>
<gene>
    <name evidence="5" type="ORF">E9232_005795</name>
</gene>
<dbReference type="PANTHER" id="PTHR48078:SF6">
    <property type="entry name" value="L-THREONINE DEHYDRATASE CATABOLIC TDCB"/>
    <property type="match status" value="1"/>
</dbReference>
<dbReference type="SUPFAM" id="SSF53686">
    <property type="entry name" value="Tryptophan synthase beta subunit-like PLP-dependent enzymes"/>
    <property type="match status" value="1"/>
</dbReference>
<dbReference type="PANTHER" id="PTHR48078">
    <property type="entry name" value="THREONINE DEHYDRATASE, MITOCHONDRIAL-RELATED"/>
    <property type="match status" value="1"/>
</dbReference>
<dbReference type="InterPro" id="IPR050147">
    <property type="entry name" value="Ser/Thr_Dehydratase"/>
</dbReference>
<keyword evidence="3 5" id="KW-0456">Lyase</keyword>
<dbReference type="NCBIfam" id="NF005292">
    <property type="entry name" value="PRK06815.1"/>
    <property type="match status" value="1"/>
</dbReference>
<proteinExistence type="predicted"/>
<dbReference type="Pfam" id="PF00291">
    <property type="entry name" value="PALP"/>
    <property type="match status" value="1"/>
</dbReference>
<dbReference type="EMBL" id="JAVDPW010000011">
    <property type="protein sequence ID" value="MDR6293245.1"/>
    <property type="molecule type" value="Genomic_DNA"/>
</dbReference>
<comment type="caution">
    <text evidence="5">The sequence shown here is derived from an EMBL/GenBank/DDBJ whole genome shotgun (WGS) entry which is preliminary data.</text>
</comment>
<dbReference type="Gene3D" id="3.40.50.1100">
    <property type="match status" value="2"/>
</dbReference>
<dbReference type="PROSITE" id="PS00165">
    <property type="entry name" value="DEHYDRATASE_SER_THR"/>
    <property type="match status" value="1"/>
</dbReference>
<keyword evidence="2" id="KW-0663">Pyridoxal phosphate</keyword>
<feature type="domain" description="Tryptophan synthase beta chain-like PALP" evidence="4">
    <location>
        <begin position="16"/>
        <end position="305"/>
    </location>
</feature>
<organism evidence="5 6">
    <name type="scientific">Inquilinus ginsengisoli</name>
    <dbReference type="NCBI Taxonomy" id="363840"/>
    <lineage>
        <taxon>Bacteria</taxon>
        <taxon>Pseudomonadati</taxon>
        <taxon>Pseudomonadota</taxon>
        <taxon>Alphaproteobacteria</taxon>
        <taxon>Rhodospirillales</taxon>
        <taxon>Rhodospirillaceae</taxon>
        <taxon>Inquilinus</taxon>
    </lineage>
</organism>
<keyword evidence="6" id="KW-1185">Reference proteome</keyword>